<organism evidence="1 2">
    <name type="scientific">Lactuca sativa</name>
    <name type="common">Garden lettuce</name>
    <dbReference type="NCBI Taxonomy" id="4236"/>
    <lineage>
        <taxon>Eukaryota</taxon>
        <taxon>Viridiplantae</taxon>
        <taxon>Streptophyta</taxon>
        <taxon>Embryophyta</taxon>
        <taxon>Tracheophyta</taxon>
        <taxon>Spermatophyta</taxon>
        <taxon>Magnoliopsida</taxon>
        <taxon>eudicotyledons</taxon>
        <taxon>Gunneridae</taxon>
        <taxon>Pentapetalae</taxon>
        <taxon>asterids</taxon>
        <taxon>campanulids</taxon>
        <taxon>Asterales</taxon>
        <taxon>Asteraceae</taxon>
        <taxon>Cichorioideae</taxon>
        <taxon>Cichorieae</taxon>
        <taxon>Lactucinae</taxon>
        <taxon>Lactuca</taxon>
    </lineage>
</organism>
<evidence type="ECO:0008006" key="3">
    <source>
        <dbReference type="Google" id="ProtNLM"/>
    </source>
</evidence>
<evidence type="ECO:0000313" key="1">
    <source>
        <dbReference type="EMBL" id="KAJ0213252.1"/>
    </source>
</evidence>
<dbReference type="InterPro" id="IPR011989">
    <property type="entry name" value="ARM-like"/>
</dbReference>
<evidence type="ECO:0000313" key="2">
    <source>
        <dbReference type="Proteomes" id="UP000235145"/>
    </source>
</evidence>
<proteinExistence type="predicted"/>
<dbReference type="SUPFAM" id="SSF48371">
    <property type="entry name" value="ARM repeat"/>
    <property type="match status" value="1"/>
</dbReference>
<protein>
    <recommendedName>
        <fullName evidence="3">U-box domain-containing protein</fullName>
    </recommendedName>
</protein>
<dbReference type="EMBL" id="NBSK02000004">
    <property type="protein sequence ID" value="KAJ0213252.1"/>
    <property type="molecule type" value="Genomic_DNA"/>
</dbReference>
<dbReference type="Proteomes" id="UP000235145">
    <property type="component" value="Unassembled WGS sequence"/>
</dbReference>
<gene>
    <name evidence="1" type="ORF">LSAT_V11C400183820</name>
</gene>
<accession>A0A9R1VYH0</accession>
<dbReference type="InterPro" id="IPR016024">
    <property type="entry name" value="ARM-type_fold"/>
</dbReference>
<dbReference type="InterPro" id="IPR052608">
    <property type="entry name" value="U-box_domain_protein"/>
</dbReference>
<dbReference type="Gene3D" id="1.25.10.10">
    <property type="entry name" value="Leucine-rich Repeat Variant"/>
    <property type="match status" value="1"/>
</dbReference>
<name>A0A9R1VYH0_LACSA</name>
<reference evidence="1 2" key="1">
    <citation type="journal article" date="2017" name="Nat. Commun.">
        <title>Genome assembly with in vitro proximity ligation data and whole-genome triplication in lettuce.</title>
        <authorList>
            <person name="Reyes-Chin-Wo S."/>
            <person name="Wang Z."/>
            <person name="Yang X."/>
            <person name="Kozik A."/>
            <person name="Arikit S."/>
            <person name="Song C."/>
            <person name="Xia L."/>
            <person name="Froenicke L."/>
            <person name="Lavelle D.O."/>
            <person name="Truco M.J."/>
            <person name="Xia R."/>
            <person name="Zhu S."/>
            <person name="Xu C."/>
            <person name="Xu H."/>
            <person name="Xu X."/>
            <person name="Cox K."/>
            <person name="Korf I."/>
            <person name="Meyers B.C."/>
            <person name="Michelmore R.W."/>
        </authorList>
    </citation>
    <scope>NUCLEOTIDE SEQUENCE [LARGE SCALE GENOMIC DNA]</scope>
    <source>
        <strain evidence="2">cv. Salinas</strain>
        <tissue evidence="1">Seedlings</tissue>
    </source>
</reference>
<keyword evidence="2" id="KW-1185">Reference proteome</keyword>
<dbReference type="PANTHER" id="PTHR45958">
    <property type="entry name" value="RING-TYPE E3 UBIQUITIN TRANSFERASE"/>
    <property type="match status" value="1"/>
</dbReference>
<sequence>MKSRILSNEEEEVIVSLGKLRVLCLERELHQEWLMMEDYLPVLVSLLSTKNFKETIAKTHDGIKLIVCSLARKIKESKLALQLLMELSENDVARNIIGSSQGCILLLVTISGSNDPQAATDAKKLLDNYSFLPQNIVQMARANYFEPLLHLLSSGKQ</sequence>
<dbReference type="PANTHER" id="PTHR45958:SF8">
    <property type="entry name" value="U-BOX DOMAIN-CONTAINING PROTEIN 44-LIKE"/>
    <property type="match status" value="1"/>
</dbReference>
<comment type="caution">
    <text evidence="1">The sequence shown here is derived from an EMBL/GenBank/DDBJ whole genome shotgun (WGS) entry which is preliminary data.</text>
</comment>
<dbReference type="AlphaFoldDB" id="A0A9R1VYH0"/>